<dbReference type="SMART" id="SM00345">
    <property type="entry name" value="HTH_GNTR"/>
    <property type="match status" value="1"/>
</dbReference>
<dbReference type="InterPro" id="IPR036390">
    <property type="entry name" value="WH_DNA-bd_sf"/>
</dbReference>
<dbReference type="InterPro" id="IPR000524">
    <property type="entry name" value="Tscrpt_reg_HTH_GntR"/>
</dbReference>
<feature type="domain" description="HTH gntR-type" evidence="4">
    <location>
        <begin position="34"/>
        <end position="102"/>
    </location>
</feature>
<dbReference type="InterPro" id="IPR036388">
    <property type="entry name" value="WH-like_DNA-bd_sf"/>
</dbReference>
<reference evidence="5 6" key="1">
    <citation type="submission" date="2017-04" db="EMBL/GenBank/DDBJ databases">
        <authorList>
            <person name="Afonso C.L."/>
            <person name="Miller P.J."/>
            <person name="Scott M.A."/>
            <person name="Spackman E."/>
            <person name="Goraichik I."/>
            <person name="Dimitrov K.M."/>
            <person name="Suarez D.L."/>
            <person name="Swayne D.E."/>
        </authorList>
    </citation>
    <scope>NUCLEOTIDE SEQUENCE [LARGE SCALE GENOMIC DNA]</scope>
    <source>
        <strain evidence="5 6">DSM 19625</strain>
    </source>
</reference>
<dbReference type="STRING" id="475255.SAMN04488101_1226"/>
<evidence type="ECO:0000313" key="6">
    <source>
        <dbReference type="Proteomes" id="UP000192678"/>
    </source>
</evidence>
<evidence type="ECO:0000256" key="3">
    <source>
        <dbReference type="ARBA" id="ARBA00023163"/>
    </source>
</evidence>
<accession>A0A1W2F5G4</accession>
<dbReference type="PANTHER" id="PTHR38445:SF10">
    <property type="entry name" value="GNTR-FAMILY TRANSCRIPTIONAL REGULATOR"/>
    <property type="match status" value="1"/>
</dbReference>
<dbReference type="CDD" id="cd07377">
    <property type="entry name" value="WHTH_GntR"/>
    <property type="match status" value="1"/>
</dbReference>
<dbReference type="GO" id="GO:0003677">
    <property type="term" value="F:DNA binding"/>
    <property type="evidence" value="ECO:0007669"/>
    <property type="project" value="UniProtKB-KW"/>
</dbReference>
<keyword evidence="1" id="KW-0805">Transcription regulation</keyword>
<name>A0A1W2F5G4_9SPHI</name>
<evidence type="ECO:0000256" key="1">
    <source>
        <dbReference type="ARBA" id="ARBA00023015"/>
    </source>
</evidence>
<dbReference type="PANTHER" id="PTHR38445">
    <property type="entry name" value="HTH-TYPE TRANSCRIPTIONAL REPRESSOR YTRA"/>
    <property type="match status" value="1"/>
</dbReference>
<keyword evidence="6" id="KW-1185">Reference proteome</keyword>
<dbReference type="AlphaFoldDB" id="A0A1W2F5G4"/>
<dbReference type="PROSITE" id="PS50949">
    <property type="entry name" value="HTH_GNTR"/>
    <property type="match status" value="1"/>
</dbReference>
<dbReference type="SUPFAM" id="SSF53822">
    <property type="entry name" value="Periplasmic binding protein-like I"/>
    <property type="match status" value="1"/>
</dbReference>
<keyword evidence="3" id="KW-0804">Transcription</keyword>
<dbReference type="InterPro" id="IPR028082">
    <property type="entry name" value="Peripla_BP_I"/>
</dbReference>
<gene>
    <name evidence="5" type="ORF">SAMN04488101_1226</name>
</gene>
<dbReference type="Gene3D" id="1.10.10.10">
    <property type="entry name" value="Winged helix-like DNA-binding domain superfamily/Winged helix DNA-binding domain"/>
    <property type="match status" value="1"/>
</dbReference>
<evidence type="ECO:0000259" key="4">
    <source>
        <dbReference type="PROSITE" id="PS50949"/>
    </source>
</evidence>
<protein>
    <submittedName>
        <fullName evidence="5">DNA-binding transcriptional regulator, LacI/PurR family</fullName>
    </submittedName>
</protein>
<keyword evidence="2 5" id="KW-0238">DNA-binding</keyword>
<evidence type="ECO:0000256" key="2">
    <source>
        <dbReference type="ARBA" id="ARBA00023125"/>
    </source>
</evidence>
<evidence type="ECO:0000313" key="5">
    <source>
        <dbReference type="EMBL" id="SMD17181.1"/>
    </source>
</evidence>
<dbReference type="Gene3D" id="3.40.50.2300">
    <property type="match status" value="2"/>
</dbReference>
<dbReference type="Proteomes" id="UP000192678">
    <property type="component" value="Unassembled WGS sequence"/>
</dbReference>
<sequence length="355" mass="41231">MLNLFGQLSVARNYKRDMRNVFEKIQELEEIPGYSKHQQLVQGFINSIDEKILVRGDQLPSVNAMIKETGFARETIVKGYKELIERGIIESKNRMGYYISNTDTGQPVKIALLLYAFDSVQQTFYKAFRDALGPQIHIDVFFHHQNVELFETIINNITGKYGMYVVTPMPHPRTAEILKKLPINKFLMIDRFEAIDGDCSYVIQEFEESSYRVFVELLDTIRQFDEMVFFSRPNSDLPIEITKAFKRFVKDYKINYRINKEYLPGSVEKGKVYFMCNDMQTWILLKDCKEKGIKLGTEIGILSQDDDPVKEIICDGITTYSADFELMAQKAANFVLNHEKTQEVIPTVLKRRNSL</sequence>
<dbReference type="GO" id="GO:0003700">
    <property type="term" value="F:DNA-binding transcription factor activity"/>
    <property type="evidence" value="ECO:0007669"/>
    <property type="project" value="InterPro"/>
</dbReference>
<proteinExistence type="predicted"/>
<dbReference type="SUPFAM" id="SSF46785">
    <property type="entry name" value="Winged helix' DNA-binding domain"/>
    <property type="match status" value="1"/>
</dbReference>
<organism evidence="5 6">
    <name type="scientific">Pedobacter nyackensis</name>
    <dbReference type="NCBI Taxonomy" id="475255"/>
    <lineage>
        <taxon>Bacteria</taxon>
        <taxon>Pseudomonadati</taxon>
        <taxon>Bacteroidota</taxon>
        <taxon>Sphingobacteriia</taxon>
        <taxon>Sphingobacteriales</taxon>
        <taxon>Sphingobacteriaceae</taxon>
        <taxon>Pedobacter</taxon>
    </lineage>
</organism>
<dbReference type="EMBL" id="FWYB01000022">
    <property type="protein sequence ID" value="SMD17181.1"/>
    <property type="molecule type" value="Genomic_DNA"/>
</dbReference>